<feature type="transmembrane region" description="Helical" evidence="8">
    <location>
        <begin position="341"/>
        <end position="361"/>
    </location>
</feature>
<proteinExistence type="predicted"/>
<dbReference type="PANTHER" id="PTHR33908">
    <property type="entry name" value="MANNOSYLTRANSFERASE YKCB-RELATED"/>
    <property type="match status" value="1"/>
</dbReference>
<evidence type="ECO:0000313" key="11">
    <source>
        <dbReference type="Proteomes" id="UP000604661"/>
    </source>
</evidence>
<dbReference type="PANTHER" id="PTHR33908:SF11">
    <property type="entry name" value="MEMBRANE PROTEIN"/>
    <property type="match status" value="1"/>
</dbReference>
<keyword evidence="2" id="KW-1003">Cell membrane</keyword>
<feature type="transmembrane region" description="Helical" evidence="8">
    <location>
        <begin position="241"/>
        <end position="258"/>
    </location>
</feature>
<dbReference type="Pfam" id="PF13231">
    <property type="entry name" value="PMT_2"/>
    <property type="match status" value="1"/>
</dbReference>
<keyword evidence="6 8" id="KW-1133">Transmembrane helix</keyword>
<keyword evidence="4" id="KW-0808">Transferase</keyword>
<dbReference type="RefSeq" id="WP_190893662.1">
    <property type="nucleotide sequence ID" value="NZ_JACJTE010000036.1"/>
</dbReference>
<evidence type="ECO:0000256" key="4">
    <source>
        <dbReference type="ARBA" id="ARBA00022679"/>
    </source>
</evidence>
<evidence type="ECO:0000256" key="5">
    <source>
        <dbReference type="ARBA" id="ARBA00022692"/>
    </source>
</evidence>
<dbReference type="InterPro" id="IPR038731">
    <property type="entry name" value="RgtA/B/C-like"/>
</dbReference>
<keyword evidence="7 8" id="KW-0472">Membrane</keyword>
<comment type="caution">
    <text evidence="10">The sequence shown here is derived from an EMBL/GenBank/DDBJ whole genome shotgun (WGS) entry which is preliminary data.</text>
</comment>
<keyword evidence="5 8" id="KW-0812">Transmembrane</keyword>
<sequence length="508" mass="58825">MKQSKYYFIVFIIIIISIFLRFCLLQNQSLWFDEGWSLALSNRTTFQENLAAIVNREAGDKYQPLYYLVLFYWRSAFGDSEFAIRSLSALLGVGSVIAVFFTSLRVYGKKHALWSSMLLAVSSFSVFYSQDARPYALLIFIASLQIYFFSYAMSVNKSNKIISQLLFAIFTAIGSCGSILSIIFSSSIFVSHAIVYRNLKELAKWWIAPVIFSSPMIWFYLSSSAVSDPTATDVTRTGLPIVQNIMFVIYGILVGTSYGPPMDKLRDEEKINVLLSYWPLLLVFIIVSTVIFIALLKSLLIPRKRKRYQQADYFFTSVLFTSFLLSFLFALATKINWLPRHSFYLCIPLVILIPSAFLHNYQHKNKFFIAPKLTKLATVSLLIMNVYSNFQYYLNPAYAKDDYRSAVRYLLKNRNESAKSVLLYGQPRLLRYYGDSSTTYLTKTVKGKNMAEKVSILTKNADTVFVVVNREFDWELKDVFKKEMSYLYKLEDQADWPYMKIYRFTKKK</sequence>
<dbReference type="InterPro" id="IPR050297">
    <property type="entry name" value="LipidA_mod_glycosyltrf_83"/>
</dbReference>
<comment type="subcellular location">
    <subcellularLocation>
        <location evidence="1">Cell membrane</location>
        <topology evidence="1">Multi-pass membrane protein</topology>
    </subcellularLocation>
</comment>
<organism evidence="10 11">
    <name type="scientific">Nostoc linckia FACHB-391</name>
    <dbReference type="NCBI Taxonomy" id="2692906"/>
    <lineage>
        <taxon>Bacteria</taxon>
        <taxon>Bacillati</taxon>
        <taxon>Cyanobacteriota</taxon>
        <taxon>Cyanophyceae</taxon>
        <taxon>Nostocales</taxon>
        <taxon>Nostocaceae</taxon>
        <taxon>Nostoc</taxon>
    </lineage>
</organism>
<feature type="transmembrane region" description="Helical" evidence="8">
    <location>
        <begin position="202"/>
        <end position="221"/>
    </location>
</feature>
<evidence type="ECO:0000256" key="3">
    <source>
        <dbReference type="ARBA" id="ARBA00022676"/>
    </source>
</evidence>
<dbReference type="Proteomes" id="UP000604661">
    <property type="component" value="Unassembled WGS sequence"/>
</dbReference>
<name>A0ABR8F0U5_NOSLI</name>
<keyword evidence="3" id="KW-0328">Glycosyltransferase</keyword>
<accession>A0ABR8F0U5</accession>
<evidence type="ECO:0000256" key="6">
    <source>
        <dbReference type="ARBA" id="ARBA00022989"/>
    </source>
</evidence>
<feature type="transmembrane region" description="Helical" evidence="8">
    <location>
        <begin position="7"/>
        <end position="27"/>
    </location>
</feature>
<evidence type="ECO:0000256" key="1">
    <source>
        <dbReference type="ARBA" id="ARBA00004651"/>
    </source>
</evidence>
<keyword evidence="11" id="KW-1185">Reference proteome</keyword>
<feature type="transmembrane region" description="Helical" evidence="8">
    <location>
        <begin position="111"/>
        <end position="129"/>
    </location>
</feature>
<evidence type="ECO:0000313" key="10">
    <source>
        <dbReference type="EMBL" id="MBD2563788.1"/>
    </source>
</evidence>
<reference evidence="10 11" key="1">
    <citation type="journal article" date="2020" name="ISME J.">
        <title>Comparative genomics reveals insights into cyanobacterial evolution and habitat adaptation.</title>
        <authorList>
            <person name="Chen M.Y."/>
            <person name="Teng W.K."/>
            <person name="Zhao L."/>
            <person name="Hu C.X."/>
            <person name="Zhou Y.K."/>
            <person name="Han B.P."/>
            <person name="Song L.R."/>
            <person name="Shu W.S."/>
        </authorList>
    </citation>
    <scope>NUCLEOTIDE SEQUENCE [LARGE SCALE GENOMIC DNA]</scope>
    <source>
        <strain evidence="10 11">FACHB-391</strain>
    </source>
</reference>
<feature type="domain" description="Glycosyltransferase RgtA/B/C/D-like" evidence="9">
    <location>
        <begin position="76"/>
        <end position="201"/>
    </location>
</feature>
<gene>
    <name evidence="10" type="ORF">H6G95_24885</name>
</gene>
<feature type="transmembrane region" description="Helical" evidence="8">
    <location>
        <begin position="278"/>
        <end position="301"/>
    </location>
</feature>
<feature type="transmembrane region" description="Helical" evidence="8">
    <location>
        <begin position="135"/>
        <end position="153"/>
    </location>
</feature>
<evidence type="ECO:0000256" key="8">
    <source>
        <dbReference type="SAM" id="Phobius"/>
    </source>
</evidence>
<protein>
    <submittedName>
        <fullName evidence="10">Glycosyltransferase family 39 protein</fullName>
    </submittedName>
</protein>
<evidence type="ECO:0000259" key="9">
    <source>
        <dbReference type="Pfam" id="PF13231"/>
    </source>
</evidence>
<feature type="transmembrane region" description="Helical" evidence="8">
    <location>
        <begin position="82"/>
        <end position="104"/>
    </location>
</feature>
<feature type="transmembrane region" description="Helical" evidence="8">
    <location>
        <begin position="165"/>
        <end position="190"/>
    </location>
</feature>
<feature type="transmembrane region" description="Helical" evidence="8">
    <location>
        <begin position="313"/>
        <end position="335"/>
    </location>
</feature>
<evidence type="ECO:0000256" key="7">
    <source>
        <dbReference type="ARBA" id="ARBA00023136"/>
    </source>
</evidence>
<evidence type="ECO:0000256" key="2">
    <source>
        <dbReference type="ARBA" id="ARBA00022475"/>
    </source>
</evidence>
<dbReference type="EMBL" id="JACJTE010000036">
    <property type="protein sequence ID" value="MBD2563788.1"/>
    <property type="molecule type" value="Genomic_DNA"/>
</dbReference>